<evidence type="ECO:0008006" key="3">
    <source>
        <dbReference type="Google" id="ProtNLM"/>
    </source>
</evidence>
<organism evidence="1 2">
    <name type="scientific">Actinomadura craniellae</name>
    <dbReference type="NCBI Taxonomy" id="2231787"/>
    <lineage>
        <taxon>Bacteria</taxon>
        <taxon>Bacillati</taxon>
        <taxon>Actinomycetota</taxon>
        <taxon>Actinomycetes</taxon>
        <taxon>Streptosporangiales</taxon>
        <taxon>Thermomonosporaceae</taxon>
        <taxon>Actinomadura</taxon>
    </lineage>
</organism>
<keyword evidence="2" id="KW-1185">Reference proteome</keyword>
<proteinExistence type="predicted"/>
<evidence type="ECO:0000313" key="2">
    <source>
        <dbReference type="Proteomes" id="UP000251891"/>
    </source>
</evidence>
<gene>
    <name evidence="1" type="ORF">DPM19_15990</name>
</gene>
<sequence length="178" mass="19833">MKAQAAEMRDITKGAAPSCYLSSVKLPGSPETVVRQFSEPDKNYTGANFVQLIATYADGEAATKAYGALRSKATTCPKKHEERSEKLPNGRIKLAFDGTWEIVEDKVAEWQHIQGREKNTYPPSTSIINVVHLYYDYAIRGNVVVTSVYWQRTKPSQAAGPIQKKATEILTRQLQRIG</sequence>
<dbReference type="EMBL" id="QLYX01000006">
    <property type="protein sequence ID" value="RAY14454.1"/>
    <property type="molecule type" value="Genomic_DNA"/>
</dbReference>
<protein>
    <recommendedName>
        <fullName evidence="3">PknH-like extracellular domain-containing protein</fullName>
    </recommendedName>
</protein>
<accession>A0A365H5R9</accession>
<comment type="caution">
    <text evidence="1">The sequence shown here is derived from an EMBL/GenBank/DDBJ whole genome shotgun (WGS) entry which is preliminary data.</text>
</comment>
<reference evidence="1 2" key="1">
    <citation type="submission" date="2018-06" db="EMBL/GenBank/DDBJ databases">
        <title>Actinomadura craniellae sp. nov. isolated from marine sponge Craniella sp.</title>
        <authorList>
            <person name="Li L."/>
            <person name="Xu Q.H."/>
            <person name="Lin H.W."/>
            <person name="Lu Y.H."/>
        </authorList>
    </citation>
    <scope>NUCLEOTIDE SEQUENCE [LARGE SCALE GENOMIC DNA]</scope>
    <source>
        <strain evidence="1 2">LHW63021</strain>
    </source>
</reference>
<dbReference type="AlphaFoldDB" id="A0A365H5R9"/>
<name>A0A365H5R9_9ACTN</name>
<dbReference type="Proteomes" id="UP000251891">
    <property type="component" value="Unassembled WGS sequence"/>
</dbReference>
<evidence type="ECO:0000313" key="1">
    <source>
        <dbReference type="EMBL" id="RAY14454.1"/>
    </source>
</evidence>